<sequence length="95" mass="10631">MMPKYIQTFHGRAQAQFQKQQAQWFQICSLSHRQFCNCGDWIDHLSKYQRRRQKCLQGIEGGDTGEGLSFVTEDGEGGTDTADRSGEGGTGGDVR</sequence>
<feature type="region of interest" description="Disordered" evidence="1">
    <location>
        <begin position="60"/>
        <end position="95"/>
    </location>
</feature>
<dbReference type="KEGG" id="vg:80535329"/>
<evidence type="ECO:0000256" key="1">
    <source>
        <dbReference type="SAM" id="MobiDB-lite"/>
    </source>
</evidence>
<dbReference type="Proteomes" id="UP000682426">
    <property type="component" value="Segment"/>
</dbReference>
<accession>A0A220IGI4</accession>
<feature type="domain" description="Hepatitis TT virus Orf2/Gyrovirus Vp2 N-terminal" evidence="2">
    <location>
        <begin position="18"/>
        <end position="65"/>
    </location>
</feature>
<dbReference type="GeneID" id="80535329"/>
<evidence type="ECO:0000259" key="2">
    <source>
        <dbReference type="Pfam" id="PF02957"/>
    </source>
</evidence>
<evidence type="ECO:0000313" key="3">
    <source>
        <dbReference type="EMBL" id="ASH99103.1"/>
    </source>
</evidence>
<protein>
    <submittedName>
        <fullName evidence="3">ORF2</fullName>
    </submittedName>
</protein>
<evidence type="ECO:0000313" key="4">
    <source>
        <dbReference type="Proteomes" id="UP000682426"/>
    </source>
</evidence>
<name>A0A220IGI4_9VIRU</name>
<dbReference type="EMBL" id="MF327547">
    <property type="protein sequence ID" value="ASH99103.1"/>
    <property type="molecule type" value="Genomic_DNA"/>
</dbReference>
<dbReference type="Pfam" id="PF02957">
    <property type="entry name" value="TT_ORF2-like"/>
    <property type="match status" value="1"/>
</dbReference>
<keyword evidence="4" id="KW-1185">Reference proteome</keyword>
<organism evidence="3 4">
    <name type="scientific">Giant panda anellovirus</name>
    <dbReference type="NCBI Taxonomy" id="2016460"/>
    <lineage>
        <taxon>Viruses</taxon>
        <taxon>Monodnaviria</taxon>
        <taxon>Shotokuvirae</taxon>
        <taxon>Commensaviricota</taxon>
        <taxon>Cardeaviricetes</taxon>
        <taxon>Sanitavirales</taxon>
        <taxon>Anelloviridae</taxon>
    </lineage>
</organism>
<reference evidence="3 4" key="1">
    <citation type="journal article" date="2017" name="Microbiome">
        <title>Virome comparisons in wild-diseased and healthy captive giant pandas.</title>
        <authorList>
            <person name="Zhang W."/>
            <person name="Yang S."/>
            <person name="Shan T."/>
            <person name="Hou R."/>
            <person name="Liu Z."/>
            <person name="Li W."/>
            <person name="Guo L."/>
            <person name="Wang Y."/>
            <person name="Chen P."/>
            <person name="Wang X."/>
            <person name="Feng F."/>
            <person name="Wang H."/>
            <person name="Chen C."/>
            <person name="Shen Q."/>
            <person name="Zhou C."/>
            <person name="Hua X."/>
            <person name="Cui L."/>
            <person name="Deng X."/>
            <person name="Zhang Z."/>
            <person name="Qi D."/>
            <person name="Delwart E."/>
        </authorList>
    </citation>
    <scope>NUCLEOTIDE SEQUENCE [LARGE SCALE GENOMIC DNA]</scope>
    <source>
        <strain evidence="4">gpan21031</strain>
    </source>
</reference>
<proteinExistence type="predicted"/>
<dbReference type="InterPro" id="IPR004118">
    <property type="entry name" value="HEV_TT_vir_Orf2/Gyrovir_Vp2_N"/>
</dbReference>
<dbReference type="RefSeq" id="YP_010797523.1">
    <property type="nucleotide sequence ID" value="NC_076192.1"/>
</dbReference>